<dbReference type="AlphaFoldDB" id="A0A099GKF5"/>
<gene>
    <name evidence="1" type="ORF">IX56_02780</name>
</gene>
<evidence type="ECO:0000313" key="1">
    <source>
        <dbReference type="EMBL" id="KGJ23325.1"/>
    </source>
</evidence>
<dbReference type="Proteomes" id="UP000029858">
    <property type="component" value="Unassembled WGS sequence"/>
</dbReference>
<reference evidence="1 2" key="1">
    <citation type="submission" date="2014-09" db="EMBL/GenBank/DDBJ databases">
        <authorList>
            <person name="McGinnis J.M."/>
            <person name="Wolfgang W.J."/>
        </authorList>
    </citation>
    <scope>NUCLEOTIDE SEQUENCE [LARGE SCALE GENOMIC DNA]</scope>
    <source>
        <strain evidence="1 2">5503</strain>
    </source>
</reference>
<dbReference type="RefSeq" id="WP_036707246.1">
    <property type="nucleotide sequence ID" value="NZ_JRKQ01000007.1"/>
</dbReference>
<dbReference type="InterPro" id="IPR002060">
    <property type="entry name" value="Squ/phyt_synthse"/>
</dbReference>
<dbReference type="EMBL" id="JRKQ01000007">
    <property type="protein sequence ID" value="KGJ23325.1"/>
    <property type="molecule type" value="Genomic_DNA"/>
</dbReference>
<comment type="caution">
    <text evidence="1">The sequence shown here is derived from an EMBL/GenBank/DDBJ whole genome shotgun (WGS) entry which is preliminary data.</text>
</comment>
<reference evidence="1 2" key="2">
    <citation type="submission" date="2014-10" db="EMBL/GenBank/DDBJ databases">
        <title>Paracoccus sanguinis sp. nov., isolated from clinical specimens of New York State patients.</title>
        <authorList>
            <person name="Mingle L.A."/>
            <person name="Cole J.A."/>
            <person name="Lapierre P."/>
            <person name="Musser K.A."/>
        </authorList>
    </citation>
    <scope>NUCLEOTIDE SEQUENCE [LARGE SCALE GENOMIC DNA]</scope>
    <source>
        <strain evidence="1 2">5503</strain>
    </source>
</reference>
<dbReference type="InterPro" id="IPR008949">
    <property type="entry name" value="Isoprenoid_synthase_dom_sf"/>
</dbReference>
<accession>A0A099GKF5</accession>
<sequence>MSGAEALIAGLRQADPDRLAMALLAPRPARLRLLGLYALNDELARTALAAREPLVAEMRVRWWADRLAAMADGPPPAHALLDALWAGWGREAATLAPLAEARMHDAARLPHPDVEAVIAYADATGGALMERAGAALGAGEPAMFRDQGRGAGLVAWLRARPALAALGLALPGPDPAALPALAQAAREAFASARGQRASVPRGAHAVLFPGAAVGAALRSAAAGTDPAGPSEFARRAALARLALTGRWWI</sequence>
<proteinExistence type="predicted"/>
<protein>
    <recommendedName>
        <fullName evidence="3">Phytoene synthase</fullName>
    </recommendedName>
</protein>
<evidence type="ECO:0000313" key="2">
    <source>
        <dbReference type="Proteomes" id="UP000029858"/>
    </source>
</evidence>
<name>A0A099GKF5_9RHOB</name>
<dbReference type="Pfam" id="PF00494">
    <property type="entry name" value="SQS_PSY"/>
    <property type="match status" value="1"/>
</dbReference>
<evidence type="ECO:0008006" key="3">
    <source>
        <dbReference type="Google" id="ProtNLM"/>
    </source>
</evidence>
<organism evidence="1 2">
    <name type="scientific">Paracoccus sanguinis</name>
    <dbReference type="NCBI Taxonomy" id="1545044"/>
    <lineage>
        <taxon>Bacteria</taxon>
        <taxon>Pseudomonadati</taxon>
        <taxon>Pseudomonadota</taxon>
        <taxon>Alphaproteobacteria</taxon>
        <taxon>Rhodobacterales</taxon>
        <taxon>Paracoccaceae</taxon>
        <taxon>Paracoccus</taxon>
    </lineage>
</organism>
<dbReference type="Gene3D" id="1.10.600.10">
    <property type="entry name" value="Farnesyl Diphosphate Synthase"/>
    <property type="match status" value="1"/>
</dbReference>
<dbReference type="SUPFAM" id="SSF48576">
    <property type="entry name" value="Terpenoid synthases"/>
    <property type="match status" value="1"/>
</dbReference>